<dbReference type="EMBL" id="LBTF01000003">
    <property type="protein sequence ID" value="KKQ35901.1"/>
    <property type="molecule type" value="Genomic_DNA"/>
</dbReference>
<sequence>MPPKHNPLNDLKWLLIILVGLWFVWFFTGGPEHFESLAGPFLRPPAPLNTGEIYGKDINLGIKTSIFSASTESKSGIKGYISSEKCESNLAVGERCNNIRSMVLRVTTKEGKFVKDTTIKNNGAFKIELTAGDYVILQKSHYGDVAPYQHPVIVSVKKQRYTSIQIVFDNKIR</sequence>
<evidence type="ECO:0000256" key="1">
    <source>
        <dbReference type="SAM" id="Phobius"/>
    </source>
</evidence>
<proteinExistence type="predicted"/>
<keyword evidence="1" id="KW-0472">Membrane</keyword>
<evidence type="ECO:0000313" key="2">
    <source>
        <dbReference type="EMBL" id="KKQ35901.1"/>
    </source>
</evidence>
<feature type="transmembrane region" description="Helical" evidence="1">
    <location>
        <begin position="12"/>
        <end position="28"/>
    </location>
</feature>
<dbReference type="AlphaFoldDB" id="A0A0G0K5H6"/>
<protein>
    <submittedName>
        <fullName evidence="2">Uncharacterized protein</fullName>
    </submittedName>
</protein>
<accession>A0A0G0K5H6</accession>
<reference evidence="2 3" key="1">
    <citation type="journal article" date="2015" name="Nature">
        <title>rRNA introns, odd ribosomes, and small enigmatic genomes across a large radiation of phyla.</title>
        <authorList>
            <person name="Brown C.T."/>
            <person name="Hug L.A."/>
            <person name="Thomas B.C."/>
            <person name="Sharon I."/>
            <person name="Castelle C.J."/>
            <person name="Singh A."/>
            <person name="Wilkins M.J."/>
            <person name="Williams K.H."/>
            <person name="Banfield J.F."/>
        </authorList>
    </citation>
    <scope>NUCLEOTIDE SEQUENCE [LARGE SCALE GENOMIC DNA]</scope>
</reference>
<dbReference type="Proteomes" id="UP000033876">
    <property type="component" value="Unassembled WGS sequence"/>
</dbReference>
<evidence type="ECO:0000313" key="3">
    <source>
        <dbReference type="Proteomes" id="UP000033876"/>
    </source>
</evidence>
<keyword evidence="1" id="KW-0812">Transmembrane</keyword>
<gene>
    <name evidence="2" type="ORF">US50_C0003G0021</name>
</gene>
<name>A0A0G0K5H6_9BACT</name>
<keyword evidence="1" id="KW-1133">Transmembrane helix</keyword>
<comment type="caution">
    <text evidence="2">The sequence shown here is derived from an EMBL/GenBank/DDBJ whole genome shotgun (WGS) entry which is preliminary data.</text>
</comment>
<organism evidence="2 3">
    <name type="scientific">Candidatus Nomurabacteria bacterium GW2011_GWB1_37_5</name>
    <dbReference type="NCBI Taxonomy" id="1618742"/>
    <lineage>
        <taxon>Bacteria</taxon>
        <taxon>Candidatus Nomuraibacteriota</taxon>
    </lineage>
</organism>